<organism evidence="1">
    <name type="scientific">Planktothricoides sp. SpSt-374</name>
    <dbReference type="NCBI Taxonomy" id="2282167"/>
    <lineage>
        <taxon>Bacteria</taxon>
        <taxon>Bacillati</taxon>
        <taxon>Cyanobacteriota</taxon>
        <taxon>Cyanophyceae</taxon>
        <taxon>Oscillatoriophycideae</taxon>
        <taxon>Oscillatoriales</taxon>
        <taxon>Oscillatoriaceae</taxon>
        <taxon>Planktothricoides</taxon>
    </lineage>
</organism>
<dbReference type="Pfam" id="PF09366">
    <property type="entry name" value="DUF1997"/>
    <property type="match status" value="1"/>
</dbReference>
<proteinExistence type="predicted"/>
<comment type="caution">
    <text evidence="1">The sequence shown here is derived from an EMBL/GenBank/DDBJ whole genome shotgun (WGS) entry which is preliminary data.</text>
</comment>
<dbReference type="InterPro" id="IPR018971">
    <property type="entry name" value="DUF1997"/>
</dbReference>
<dbReference type="AlphaFoldDB" id="A0A7C3VGG3"/>
<dbReference type="PANTHER" id="PTHR34133:SF8">
    <property type="entry name" value="OS07G0633000 PROTEIN"/>
    <property type="match status" value="1"/>
</dbReference>
<name>A0A7C3VGG3_9CYAN</name>
<dbReference type="PANTHER" id="PTHR34133">
    <property type="entry name" value="OS07G0633000 PROTEIN"/>
    <property type="match status" value="1"/>
</dbReference>
<protein>
    <submittedName>
        <fullName evidence="1">DUF1997 domain-containing protein</fullName>
    </submittedName>
</protein>
<gene>
    <name evidence="1" type="ORF">ENR15_07265</name>
</gene>
<accession>A0A7C3VGG3</accession>
<reference evidence="1" key="1">
    <citation type="journal article" date="2020" name="mSystems">
        <title>Genome- and Community-Level Interaction Insights into Carbon Utilization and Element Cycling Functions of Hydrothermarchaeota in Hydrothermal Sediment.</title>
        <authorList>
            <person name="Zhou Z."/>
            <person name="Liu Y."/>
            <person name="Xu W."/>
            <person name="Pan J."/>
            <person name="Luo Z.H."/>
            <person name="Li M."/>
        </authorList>
    </citation>
    <scope>NUCLEOTIDE SEQUENCE [LARGE SCALE GENOMIC DNA]</scope>
    <source>
        <strain evidence="1">SpSt-374</strain>
    </source>
</reference>
<evidence type="ECO:0000313" key="1">
    <source>
        <dbReference type="EMBL" id="HGG00439.1"/>
    </source>
</evidence>
<sequence length="211" mass="23713">MLTRFFASQSVEIAVPETRHGSAPAEQPVPIEHYLRQPQRLVKALVDPRRTEQLSPERFRLKMRPLDFMMLQIQPTVDIRVWAKSDGTIHLASVGCEIRGVEYINRRFSLDLVGKLYPVQVDGVTYLRGKADLAVQVEIPQMLLLTPMPILEATGNGLIKSVLLTIKQRLMHQLISDYRHWASGDSRNPVSDNPKLQVSEAIGLVGDGTPV</sequence>
<dbReference type="EMBL" id="DSPX01000070">
    <property type="protein sequence ID" value="HGG00439.1"/>
    <property type="molecule type" value="Genomic_DNA"/>
</dbReference>